<name>A0A0F9M2V6_9ZZZZ</name>
<comment type="caution">
    <text evidence="1">The sequence shown here is derived from an EMBL/GenBank/DDBJ whole genome shotgun (WGS) entry which is preliminary data.</text>
</comment>
<protein>
    <submittedName>
        <fullName evidence="1">Uncharacterized protein</fullName>
    </submittedName>
</protein>
<dbReference type="EMBL" id="LAZR01005233">
    <property type="protein sequence ID" value="KKN01705.1"/>
    <property type="molecule type" value="Genomic_DNA"/>
</dbReference>
<organism evidence="1">
    <name type="scientific">marine sediment metagenome</name>
    <dbReference type="NCBI Taxonomy" id="412755"/>
    <lineage>
        <taxon>unclassified sequences</taxon>
        <taxon>metagenomes</taxon>
        <taxon>ecological metagenomes</taxon>
    </lineage>
</organism>
<gene>
    <name evidence="1" type="ORF">LCGC14_1125100</name>
</gene>
<sequence length="50" mass="5605">MVIEKKLKPDTPLYCQCCNRNVMAVIKGGAIVITKRGHHLTLPLVDKDKD</sequence>
<reference evidence="1" key="1">
    <citation type="journal article" date="2015" name="Nature">
        <title>Complex archaea that bridge the gap between prokaryotes and eukaryotes.</title>
        <authorList>
            <person name="Spang A."/>
            <person name="Saw J.H."/>
            <person name="Jorgensen S.L."/>
            <person name="Zaremba-Niedzwiedzka K."/>
            <person name="Martijn J."/>
            <person name="Lind A.E."/>
            <person name="van Eijk R."/>
            <person name="Schleper C."/>
            <person name="Guy L."/>
            <person name="Ettema T.J."/>
        </authorList>
    </citation>
    <scope>NUCLEOTIDE SEQUENCE</scope>
</reference>
<dbReference type="AlphaFoldDB" id="A0A0F9M2V6"/>
<proteinExistence type="predicted"/>
<evidence type="ECO:0000313" key="1">
    <source>
        <dbReference type="EMBL" id="KKN01705.1"/>
    </source>
</evidence>
<accession>A0A0F9M2V6</accession>